<dbReference type="InterPro" id="IPR001254">
    <property type="entry name" value="Trypsin_dom"/>
</dbReference>
<organism evidence="2">
    <name type="scientific">Steinernema carpocapsae</name>
    <name type="common">Entomopathogenic nematode</name>
    <dbReference type="NCBI Taxonomy" id="34508"/>
    <lineage>
        <taxon>Eukaryota</taxon>
        <taxon>Metazoa</taxon>
        <taxon>Ecdysozoa</taxon>
        <taxon>Nematoda</taxon>
        <taxon>Chromadorea</taxon>
        <taxon>Rhabditida</taxon>
        <taxon>Tylenchina</taxon>
        <taxon>Panagrolaimomorpha</taxon>
        <taxon>Strongyloidoidea</taxon>
        <taxon>Steinernematidae</taxon>
        <taxon>Steinernema</taxon>
    </lineage>
</organism>
<dbReference type="GO" id="GO:0006508">
    <property type="term" value="P:proteolysis"/>
    <property type="evidence" value="ECO:0007669"/>
    <property type="project" value="InterPro"/>
</dbReference>
<dbReference type="SUPFAM" id="SSF50494">
    <property type="entry name" value="Trypsin-like serine proteases"/>
    <property type="match status" value="1"/>
</dbReference>
<proteinExistence type="predicted"/>
<dbReference type="EMBL" id="AZBU02000004">
    <property type="protein sequence ID" value="TKR81473.1"/>
    <property type="molecule type" value="Genomic_DNA"/>
</dbReference>
<dbReference type="InterPro" id="IPR043504">
    <property type="entry name" value="Peptidase_S1_PA_chymotrypsin"/>
</dbReference>
<comment type="caution">
    <text evidence="2">The sequence shown here is derived from an EMBL/GenBank/DDBJ whole genome shotgun (WGS) entry which is preliminary data.</text>
</comment>
<evidence type="ECO:0000313" key="2">
    <source>
        <dbReference type="EMBL" id="TKR81473.1"/>
    </source>
</evidence>
<accession>A0A4U5NFP1</accession>
<protein>
    <recommendedName>
        <fullName evidence="1">Peptidase S1 domain-containing protein</fullName>
    </recommendedName>
</protein>
<reference evidence="2" key="1">
    <citation type="submission" date="2013-11" db="EMBL/GenBank/DDBJ databases">
        <authorList>
            <person name="Sternberg P."/>
            <person name="Dillman A."/>
            <person name="Macchietto M."/>
        </authorList>
    </citation>
    <scope>NUCLEOTIDE SEQUENCE</scope>
    <source>
        <strain evidence="2">ALL</strain>
    </source>
</reference>
<dbReference type="AlphaFoldDB" id="A0A4U5NFP1"/>
<dbReference type="Pfam" id="PF00089">
    <property type="entry name" value="Trypsin"/>
    <property type="match status" value="1"/>
</dbReference>
<reference evidence="2" key="3">
    <citation type="journal article" date="2019" name="G3 (Bethesda)">
        <title>Hybrid Assembly of the Genome of the Entomopathogenic Nematode Steinernema carpocapsae Identifies the X-Chromosome.</title>
        <authorList>
            <person name="Serra L."/>
            <person name="Macchietto M."/>
            <person name="Macias-Munoz A."/>
            <person name="McGill C.J."/>
            <person name="Rodriguez I.M."/>
            <person name="Rodriguez B."/>
            <person name="Murad R."/>
            <person name="Mortazavi A."/>
        </authorList>
    </citation>
    <scope>NUCLEOTIDE SEQUENCE</scope>
    <source>
        <strain evidence="2">ALL</strain>
    </source>
</reference>
<dbReference type="GO" id="GO:0004252">
    <property type="term" value="F:serine-type endopeptidase activity"/>
    <property type="evidence" value="ECO:0007669"/>
    <property type="project" value="InterPro"/>
</dbReference>
<dbReference type="InterPro" id="IPR009003">
    <property type="entry name" value="Peptidase_S1_PA"/>
</dbReference>
<feature type="domain" description="Peptidase S1" evidence="1">
    <location>
        <begin position="43"/>
        <end position="104"/>
    </location>
</feature>
<dbReference type="OrthoDB" id="7754674at2759"/>
<name>A0A4U5NFP1_STECR</name>
<gene>
    <name evidence="2" type="ORF">L596_015337</name>
</gene>
<dbReference type="Gene3D" id="2.40.10.10">
    <property type="entry name" value="Trypsin-like serine proteases"/>
    <property type="match status" value="1"/>
</dbReference>
<reference evidence="2" key="2">
    <citation type="journal article" date="2015" name="Genome Biol.">
        <title>Comparative genomics of Steinernema reveals deeply conserved gene regulatory networks.</title>
        <authorList>
            <person name="Dillman A.R."/>
            <person name="Macchietto M."/>
            <person name="Porter C.F."/>
            <person name="Rogers A."/>
            <person name="Williams B."/>
            <person name="Antoshechkin I."/>
            <person name="Lee M.M."/>
            <person name="Goodwin Z."/>
            <person name="Lu X."/>
            <person name="Lewis E.E."/>
            <person name="Goodrich-Blair H."/>
            <person name="Stock S.P."/>
            <person name="Adams B.J."/>
            <person name="Sternberg P.W."/>
            <person name="Mortazavi A."/>
        </authorList>
    </citation>
    <scope>NUCLEOTIDE SEQUENCE [LARGE SCALE GENOMIC DNA]</scope>
    <source>
        <strain evidence="2">ALL</strain>
    </source>
</reference>
<sequence length="116" mass="12760">MDAPVILSAEGLVVAVDYSTTPSFNFSAANSAGRVEASFRRVSYQADLRRIARTRKQHGDSGGPLFIVYNGDWAQLGVASISTADDNNDMFPDAYTRVSKYCGFISEATRQTYRCF</sequence>
<evidence type="ECO:0000259" key="1">
    <source>
        <dbReference type="Pfam" id="PF00089"/>
    </source>
</evidence>